<dbReference type="Gene3D" id="2.40.440.10">
    <property type="entry name" value="L,D-transpeptidase catalytic domain-like"/>
    <property type="match status" value="1"/>
</dbReference>
<dbReference type="RefSeq" id="WP_271011661.1">
    <property type="nucleotide sequence ID" value="NZ_JAQIFT010000030.1"/>
</dbReference>
<protein>
    <submittedName>
        <fullName evidence="8">L,D-transpeptidase family protein</fullName>
    </submittedName>
</protein>
<dbReference type="GO" id="GO:0016740">
    <property type="term" value="F:transferase activity"/>
    <property type="evidence" value="ECO:0007669"/>
    <property type="project" value="UniProtKB-KW"/>
</dbReference>
<dbReference type="PANTHER" id="PTHR30582:SF2">
    <property type="entry name" value="L,D-TRANSPEPTIDASE YCIB-RELATED"/>
    <property type="match status" value="1"/>
</dbReference>
<evidence type="ECO:0000313" key="8">
    <source>
        <dbReference type="EMBL" id="MDA3731253.1"/>
    </source>
</evidence>
<dbReference type="Pfam" id="PF03734">
    <property type="entry name" value="YkuD"/>
    <property type="match status" value="1"/>
</dbReference>
<gene>
    <name evidence="8" type="ORF">PBV87_07145</name>
</gene>
<keyword evidence="2" id="KW-0808">Transferase</keyword>
<dbReference type="GO" id="GO:0018104">
    <property type="term" value="P:peptidoglycan-protein cross-linking"/>
    <property type="evidence" value="ECO:0007669"/>
    <property type="project" value="TreeGrafter"/>
</dbReference>
<proteinExistence type="predicted"/>
<dbReference type="InterPro" id="IPR005490">
    <property type="entry name" value="LD_TPept_cat_dom"/>
</dbReference>
<evidence type="ECO:0000256" key="2">
    <source>
        <dbReference type="ARBA" id="ARBA00022679"/>
    </source>
</evidence>
<evidence type="ECO:0000256" key="5">
    <source>
        <dbReference type="ARBA" id="ARBA00023316"/>
    </source>
</evidence>
<comment type="caution">
    <text evidence="8">The sequence shown here is derived from an EMBL/GenBank/DDBJ whole genome shotgun (WGS) entry which is preliminary data.</text>
</comment>
<keyword evidence="5 6" id="KW-0961">Cell wall biogenesis/degradation</keyword>
<keyword evidence="9" id="KW-1185">Reference proteome</keyword>
<dbReference type="CDD" id="cd16913">
    <property type="entry name" value="YkuD_like"/>
    <property type="match status" value="1"/>
</dbReference>
<reference evidence="8" key="1">
    <citation type="journal article" date="2023" name="Int. J. Syst. Evol. Microbiol.">
        <title>&lt;i&gt;Holtiella tumoricola&lt;/i&gt; gen. nov. sp. nov., isolated from a human clinical sample.</title>
        <authorList>
            <person name="Allen-Vercoe E."/>
            <person name="Daigneault M.C."/>
            <person name="Vancuren S.J."/>
            <person name="Cochrane K."/>
            <person name="O'Neal L.L."/>
            <person name="Sankaranarayanan K."/>
            <person name="Lawson P.A."/>
        </authorList>
    </citation>
    <scope>NUCLEOTIDE SEQUENCE</scope>
    <source>
        <strain evidence="8">CC70A</strain>
    </source>
</reference>
<evidence type="ECO:0000259" key="7">
    <source>
        <dbReference type="PROSITE" id="PS52029"/>
    </source>
</evidence>
<dbReference type="GO" id="GO:0071972">
    <property type="term" value="F:peptidoglycan L,D-transpeptidase activity"/>
    <property type="evidence" value="ECO:0007669"/>
    <property type="project" value="TreeGrafter"/>
</dbReference>
<dbReference type="GO" id="GO:0071555">
    <property type="term" value="P:cell wall organization"/>
    <property type="evidence" value="ECO:0007669"/>
    <property type="project" value="UniProtKB-UniRule"/>
</dbReference>
<dbReference type="GO" id="GO:0005576">
    <property type="term" value="C:extracellular region"/>
    <property type="evidence" value="ECO:0007669"/>
    <property type="project" value="TreeGrafter"/>
</dbReference>
<evidence type="ECO:0000256" key="6">
    <source>
        <dbReference type="PROSITE-ProRule" id="PRU01373"/>
    </source>
</evidence>
<evidence type="ECO:0000256" key="1">
    <source>
        <dbReference type="ARBA" id="ARBA00004752"/>
    </source>
</evidence>
<evidence type="ECO:0000256" key="3">
    <source>
        <dbReference type="ARBA" id="ARBA00022960"/>
    </source>
</evidence>
<comment type="pathway">
    <text evidence="1 6">Cell wall biogenesis; peptidoglycan biosynthesis.</text>
</comment>
<comment type="caution">
    <text evidence="6">Lacks conserved residue(s) required for the propagation of feature annotation.</text>
</comment>
<dbReference type="GO" id="GO:0008360">
    <property type="term" value="P:regulation of cell shape"/>
    <property type="evidence" value="ECO:0007669"/>
    <property type="project" value="UniProtKB-UniRule"/>
</dbReference>
<dbReference type="AlphaFoldDB" id="A0AA42J0K6"/>
<dbReference type="InterPro" id="IPR050979">
    <property type="entry name" value="LD-transpeptidase"/>
</dbReference>
<accession>A0AA42J0K6</accession>
<dbReference type="Proteomes" id="UP001169242">
    <property type="component" value="Unassembled WGS sequence"/>
</dbReference>
<dbReference type="EMBL" id="JAQIFT010000030">
    <property type="protein sequence ID" value="MDA3731253.1"/>
    <property type="molecule type" value="Genomic_DNA"/>
</dbReference>
<sequence length="446" mass="50773">MKPSKTLFLSALTLVLLTLALFVVRDLNFHWVEVDEAGATVTINFLFPMDKEGFKDTIKVKNQLGYAEEFGCKVDWVSPQVCKLQLTEEGDVRGQKIYLIIDHAPTKYSGMTKQATIPIQFQSDIQIVSPVDEILIATTQSFEVQFNTPMNKDVIHRFLSSDADFIIEPVQYTQDGKNITDYTRFNFTPKKPLENDHKYILTFKKGMPSQSNVMLAENQKVVLHTDIKPQIDTVSPNVGSKWVGLYPRISVASKTPMTAAYLQLGDETLVGKLKSEYRAEFYPKELLTPDKIYKGNIQIEAASGEKSDPFAIHFTTQPLAGDRYWAEIKLGKNQEMIVYQGSQVVKNIQCSGGSEKTPTTKGTFYVQSKGDKYFSEEHLEGGNYWIMLSEQIRIHGMTRDEYWHIKMDVLNRLGEGQTKGDIVMREEDAMWLYENLPSDTMIVIHE</sequence>
<evidence type="ECO:0000313" key="9">
    <source>
        <dbReference type="Proteomes" id="UP001169242"/>
    </source>
</evidence>
<dbReference type="PROSITE" id="PS52029">
    <property type="entry name" value="LD_TPASE"/>
    <property type="match status" value="1"/>
</dbReference>
<dbReference type="SUPFAM" id="SSF141523">
    <property type="entry name" value="L,D-transpeptidase catalytic domain-like"/>
    <property type="match status" value="1"/>
</dbReference>
<feature type="domain" description="L,D-TPase catalytic" evidence="7">
    <location>
        <begin position="324"/>
        <end position="445"/>
    </location>
</feature>
<evidence type="ECO:0000256" key="4">
    <source>
        <dbReference type="ARBA" id="ARBA00022984"/>
    </source>
</evidence>
<name>A0AA42J0K6_9FIRM</name>
<organism evidence="8 9">
    <name type="scientific">Holtiella tumoricola</name>
    <dbReference type="NCBI Taxonomy" id="3018743"/>
    <lineage>
        <taxon>Bacteria</taxon>
        <taxon>Bacillati</taxon>
        <taxon>Bacillota</taxon>
        <taxon>Clostridia</taxon>
        <taxon>Lachnospirales</taxon>
        <taxon>Cellulosilyticaceae</taxon>
        <taxon>Holtiella</taxon>
    </lineage>
</organism>
<dbReference type="PANTHER" id="PTHR30582">
    <property type="entry name" value="L,D-TRANSPEPTIDASE"/>
    <property type="match status" value="1"/>
</dbReference>
<keyword evidence="3 6" id="KW-0133">Cell shape</keyword>
<keyword evidence="4 6" id="KW-0573">Peptidoglycan synthesis</keyword>
<dbReference type="InterPro" id="IPR038063">
    <property type="entry name" value="Transpep_catalytic_dom"/>
</dbReference>